<evidence type="ECO:0000256" key="1">
    <source>
        <dbReference type="ARBA" id="ARBA00022737"/>
    </source>
</evidence>
<name>A0A175W2W2_9PEZI</name>
<dbReference type="STRING" id="100816.A0A175W2W2"/>
<evidence type="ECO:0000256" key="3">
    <source>
        <dbReference type="PROSITE-ProRule" id="PRU00023"/>
    </source>
</evidence>
<accession>A0A175W2W2</accession>
<dbReference type="VEuPathDB" id="FungiDB:MMYC01_205716"/>
<keyword evidence="6" id="KW-1185">Reference proteome</keyword>
<evidence type="ECO:0000313" key="5">
    <source>
        <dbReference type="EMBL" id="KXX77590.1"/>
    </source>
</evidence>
<dbReference type="AlphaFoldDB" id="A0A175W2W2"/>
<dbReference type="PROSITE" id="PS50088">
    <property type="entry name" value="ANK_REPEAT"/>
    <property type="match status" value="2"/>
</dbReference>
<sequence>MVPVLLVLIELPYGPVPVQAPVTIDANNSYEQNASIGAVLVTEKPVIRSRMVEGTFLAKWAKENEKTFPKLRYLVASSRVVKLGCSAGVEEIVNAASTRKREDQHRDEGSPTYEAKDDDERLWARIDLGWATMILRDSVGPIVFHRGIESEEEIKVEPLIEYDHEDEGEVEREDDYEDSCKDENEHEANSLITASAKGCCETVDMLIRNGVDVNAFGSHPYTALIAASENGHNSAVQILLNAGADPNISTFHTNALYEASVRGHHLVVVSLLASGADLPQPGGYHRSALLAACYRGHDEYVRVLLAAGADVNPEEGSDDEPPLFYATYNGYLTIVRRLLAAGALSTLFLPPATGFRRGILPIMAPSASSAIVARRETV</sequence>
<dbReference type="Pfam" id="PF12796">
    <property type="entry name" value="Ank_2"/>
    <property type="match status" value="1"/>
</dbReference>
<dbReference type="Pfam" id="PF13637">
    <property type="entry name" value="Ank_4"/>
    <property type="match status" value="1"/>
</dbReference>
<feature type="signal peptide" evidence="4">
    <location>
        <begin position="1"/>
        <end position="20"/>
    </location>
</feature>
<dbReference type="PROSITE" id="PS50297">
    <property type="entry name" value="ANK_REP_REGION"/>
    <property type="match status" value="2"/>
</dbReference>
<protein>
    <submittedName>
        <fullName evidence="5">Ankyrin repeat domain-containing protein 29</fullName>
    </submittedName>
</protein>
<dbReference type="SMART" id="SM00248">
    <property type="entry name" value="ANK"/>
    <property type="match status" value="5"/>
</dbReference>
<evidence type="ECO:0000256" key="4">
    <source>
        <dbReference type="SAM" id="SignalP"/>
    </source>
</evidence>
<dbReference type="InterPro" id="IPR036770">
    <property type="entry name" value="Ankyrin_rpt-contain_sf"/>
</dbReference>
<keyword evidence="1" id="KW-0677">Repeat</keyword>
<feature type="repeat" description="ANK" evidence="3">
    <location>
        <begin position="284"/>
        <end position="316"/>
    </location>
</feature>
<dbReference type="OrthoDB" id="2883672at2759"/>
<dbReference type="InterPro" id="IPR002110">
    <property type="entry name" value="Ankyrin_rpt"/>
</dbReference>
<organism evidence="5 6">
    <name type="scientific">Madurella mycetomatis</name>
    <dbReference type="NCBI Taxonomy" id="100816"/>
    <lineage>
        <taxon>Eukaryota</taxon>
        <taxon>Fungi</taxon>
        <taxon>Dikarya</taxon>
        <taxon>Ascomycota</taxon>
        <taxon>Pezizomycotina</taxon>
        <taxon>Sordariomycetes</taxon>
        <taxon>Sordariomycetidae</taxon>
        <taxon>Sordariales</taxon>
        <taxon>Sordariales incertae sedis</taxon>
        <taxon>Madurella</taxon>
    </lineage>
</organism>
<proteinExistence type="predicted"/>
<dbReference type="PANTHER" id="PTHR24171">
    <property type="entry name" value="ANKYRIN REPEAT DOMAIN-CONTAINING PROTEIN 39-RELATED"/>
    <property type="match status" value="1"/>
</dbReference>
<evidence type="ECO:0000256" key="2">
    <source>
        <dbReference type="ARBA" id="ARBA00023043"/>
    </source>
</evidence>
<dbReference type="EMBL" id="LCTW02000153">
    <property type="protein sequence ID" value="KXX77590.1"/>
    <property type="molecule type" value="Genomic_DNA"/>
</dbReference>
<dbReference type="Gene3D" id="1.25.40.20">
    <property type="entry name" value="Ankyrin repeat-containing domain"/>
    <property type="match status" value="2"/>
</dbReference>
<gene>
    <name evidence="5" type="ORF">MMYC01_205716</name>
</gene>
<dbReference type="Proteomes" id="UP000078237">
    <property type="component" value="Unassembled WGS sequence"/>
</dbReference>
<dbReference type="SUPFAM" id="SSF48403">
    <property type="entry name" value="Ankyrin repeat"/>
    <property type="match status" value="1"/>
</dbReference>
<comment type="caution">
    <text evidence="5">The sequence shown here is derived from an EMBL/GenBank/DDBJ whole genome shotgun (WGS) entry which is preliminary data.</text>
</comment>
<keyword evidence="4" id="KW-0732">Signal</keyword>
<reference evidence="5 6" key="1">
    <citation type="journal article" date="2016" name="Genome Announc.">
        <title>Genome Sequence of Madurella mycetomatis mm55, Isolated from a Human Mycetoma Case in Sudan.</title>
        <authorList>
            <person name="Smit S."/>
            <person name="Derks M.F."/>
            <person name="Bervoets S."/>
            <person name="Fahal A."/>
            <person name="van Leeuwen W."/>
            <person name="van Belkum A."/>
            <person name="van de Sande W.W."/>
        </authorList>
    </citation>
    <scope>NUCLEOTIDE SEQUENCE [LARGE SCALE GENOMIC DNA]</scope>
    <source>
        <strain evidence="6">mm55</strain>
    </source>
</reference>
<feature type="repeat" description="ANK" evidence="3">
    <location>
        <begin position="219"/>
        <end position="251"/>
    </location>
</feature>
<keyword evidence="2 3" id="KW-0040">ANK repeat</keyword>
<feature type="chain" id="PRO_5008043627" evidence="4">
    <location>
        <begin position="21"/>
        <end position="378"/>
    </location>
</feature>
<evidence type="ECO:0000313" key="6">
    <source>
        <dbReference type="Proteomes" id="UP000078237"/>
    </source>
</evidence>